<dbReference type="AlphaFoldDB" id="A0A061DD32"/>
<dbReference type="STRING" id="5866.A0A061DD32"/>
<dbReference type="Proteomes" id="UP000033188">
    <property type="component" value="Chromosome 3"/>
</dbReference>
<proteinExistence type="predicted"/>
<evidence type="ECO:0000313" key="3">
    <source>
        <dbReference type="EMBL" id="CDR97059.1"/>
    </source>
</evidence>
<dbReference type="KEGG" id="bbig:BBBOND_0309720"/>
<dbReference type="InterPro" id="IPR036390">
    <property type="entry name" value="WH_DNA-bd_sf"/>
</dbReference>
<dbReference type="InterPro" id="IPR014939">
    <property type="entry name" value="CDT1_Gemini-bd-like"/>
</dbReference>
<dbReference type="Pfam" id="PF08839">
    <property type="entry name" value="CDT1"/>
    <property type="match status" value="1"/>
</dbReference>
<dbReference type="EMBL" id="LK391709">
    <property type="protein sequence ID" value="CDR97069.1"/>
    <property type="molecule type" value="Genomic_DNA"/>
</dbReference>
<dbReference type="KEGG" id="bbig:BBBOND_0309620"/>
<dbReference type="OrthoDB" id="341730at2759"/>
<name>A0A061DD32_BABBI</name>
<evidence type="ECO:0000259" key="2">
    <source>
        <dbReference type="SMART" id="SM01075"/>
    </source>
</evidence>
<feature type="region of interest" description="Disordered" evidence="1">
    <location>
        <begin position="86"/>
        <end position="106"/>
    </location>
</feature>
<dbReference type="SUPFAM" id="SSF46785">
    <property type="entry name" value="Winged helix' DNA-binding domain"/>
    <property type="match status" value="1"/>
</dbReference>
<reference evidence="3" key="2">
    <citation type="journal article" date="2014" name="Nucleic Acids Res.">
        <title>The evolutionary dynamics of variant antigen genes in Babesia reveal a history of genomic innovation underlying host-parasite interaction.</title>
        <authorList>
            <person name="Jackson A.P."/>
            <person name="Otto T.D."/>
            <person name="Darby A."/>
            <person name="Ramaprasad A."/>
            <person name="Xia D."/>
            <person name="Echaide I.E."/>
            <person name="Farber M."/>
            <person name="Gahlot S."/>
            <person name="Gamble J."/>
            <person name="Gupta D."/>
            <person name="Gupta Y."/>
            <person name="Jackson L."/>
            <person name="Malandrin L."/>
            <person name="Malas T.B."/>
            <person name="Moussa E."/>
            <person name="Nair M."/>
            <person name="Reid AJ."/>
            <person name="Sanders M."/>
            <person name="Sharma J."/>
            <person name="Tracey A."/>
            <person name="Quail M.A."/>
            <person name="Weir W."/>
            <person name="Wastling J.M."/>
            <person name="Hall N."/>
            <person name="Willadsen P."/>
            <person name="Lingelbach K."/>
            <person name="Shiels B."/>
            <person name="Tait A."/>
            <person name="Berriman M."/>
            <person name="Allred D.R."/>
            <person name="Pain A."/>
        </authorList>
    </citation>
    <scope>NUCLEOTIDE SEQUENCE</scope>
    <source>
        <strain evidence="3">Bond</strain>
    </source>
</reference>
<dbReference type="RefSeq" id="XP_012769245.1">
    <property type="nucleotide sequence ID" value="XM_012913791.1"/>
</dbReference>
<evidence type="ECO:0000313" key="4">
    <source>
        <dbReference type="EMBL" id="CDR97069.1"/>
    </source>
</evidence>
<dbReference type="EMBL" id="LK391709">
    <property type="protein sequence ID" value="CDR97059.1"/>
    <property type="molecule type" value="Genomic_DNA"/>
</dbReference>
<gene>
    <name evidence="3" type="ORF">BBBOND_0309620</name>
    <name evidence="4" type="ORF">BBBOND_0309720</name>
</gene>
<evidence type="ECO:0000256" key="1">
    <source>
        <dbReference type="SAM" id="MobiDB-lite"/>
    </source>
</evidence>
<dbReference type="GeneID" id="24565600"/>
<accession>A0A061DD32</accession>
<reference evidence="5" key="1">
    <citation type="journal article" date="2014" name="Nucleic Acids Res.">
        <title>The evolutionary dynamics of variant antigen genes in Babesia reveal a history of genomic innovation underlying host-parasite interaction.</title>
        <authorList>
            <person name="Jackson A.P."/>
            <person name="Otto T.D."/>
            <person name="Darby A."/>
            <person name="Ramaprasad A."/>
            <person name="Xia D."/>
            <person name="Echaide I.E."/>
            <person name="Farber M."/>
            <person name="Gahlot S."/>
            <person name="Gamble J."/>
            <person name="Gupta D."/>
            <person name="Gupta Y."/>
            <person name="Jackson L."/>
            <person name="Malandrin L."/>
            <person name="Malas T.B."/>
            <person name="Moussa E."/>
            <person name="Nair M."/>
            <person name="Reid A.J."/>
            <person name="Sanders M."/>
            <person name="Sharma J."/>
            <person name="Tracey A."/>
            <person name="Quail M.A."/>
            <person name="Weir W."/>
            <person name="Wastling J.M."/>
            <person name="Hall N."/>
            <person name="Willadsen P."/>
            <person name="Lingelbach K."/>
            <person name="Shiels B."/>
            <person name="Tait A."/>
            <person name="Berriman M."/>
            <person name="Allred D.R."/>
            <person name="Pain A."/>
        </authorList>
    </citation>
    <scope>NUCLEOTIDE SEQUENCE [LARGE SCALE GENOMIC DNA]</scope>
    <source>
        <strain evidence="5">Bond</strain>
    </source>
</reference>
<dbReference type="GeneID" id="24565610"/>
<reference evidence="3" key="3">
    <citation type="submission" date="2014-06" db="EMBL/GenBank/DDBJ databases">
        <authorList>
            <person name="Aslett M."/>
            <person name="De Silva Nishadi"/>
        </authorList>
    </citation>
    <scope>NUCLEOTIDE SEQUENCE</scope>
    <source>
        <strain evidence="3">Bond</strain>
    </source>
</reference>
<dbReference type="VEuPathDB" id="PiroplasmaDB:BBBOND_0309620"/>
<dbReference type="SMART" id="SM01075">
    <property type="entry name" value="CDT1"/>
    <property type="match status" value="1"/>
</dbReference>
<dbReference type="RefSeq" id="XP_012769255.1">
    <property type="nucleotide sequence ID" value="XM_012913801.1"/>
</dbReference>
<feature type="domain" description="CDT1 Geminin-binding" evidence="2">
    <location>
        <begin position="363"/>
        <end position="519"/>
    </location>
</feature>
<keyword evidence="5" id="KW-1185">Reference proteome</keyword>
<dbReference type="VEuPathDB" id="PiroplasmaDB:BBBOND_0309720"/>
<organism evidence="3 5">
    <name type="scientific">Babesia bigemina</name>
    <dbReference type="NCBI Taxonomy" id="5866"/>
    <lineage>
        <taxon>Eukaryota</taxon>
        <taxon>Sar</taxon>
        <taxon>Alveolata</taxon>
        <taxon>Apicomplexa</taxon>
        <taxon>Aconoidasida</taxon>
        <taxon>Piroplasmida</taxon>
        <taxon>Babesiidae</taxon>
        <taxon>Babesia</taxon>
    </lineage>
</organism>
<dbReference type="OMA" id="PHENEHF"/>
<sequence length="752" mass="84556">MECLLPPNAFLAEGQTSFHIEEDATKCVRDAVDEVIASTEQLDQPTTPLCGPRGEGTFEEFTAEDFIMPPHAVDVKLGTPKLRSKYASPSVPLPGIEEASSRSPTMSMRERVQWRQQLLSNSSRLDVSNAESDSGTLFGEVANKNECMSSEVTPFRGTSVRTPSRWKKRETDSRHLLMRTIGRNDNDTYVNVSDDLVKNPILANSVRSAKMRKYPDDEEVERSLKVLGSSRCWTDRLEDRANGFVGGDLDDDDMLATQTPIRSFNTMLSTSQSDCVYDSTQPASLCSSYTQWNNASPISTPGRSTGVHASSTPNRYVQAMFGTGYATDLDAFGGARLEDMRKEEVNPMAYARVPKDMFSEAKMGAQMGTLYKHFKNMCTFIRRSSMRSDRPYFKVVQLMVQRMSRKAFTMDQLRQMAWMAPNLVTLKWVRISESVRRRYKNEYEECRGDLVSDVQVRIHRQDGKVCSSNSDFESTCLAFKSIMCAWLARCEAEHVQGRGSCDGFVPEMALPIPMAALPTKQCGSLVTDNAMLAPMSTPSRSASRMSQCAETNPTRSTALLSTNRRPHENEHFTTSCMLRSPDSASNKSFNSHYESDSTRYVGLSTKRMRETPMLPMDTELLDTPGMRRIRESAKRLATESANSVKPKEHDVSYWKDVRRFVNALVDLSIADTSPPVLRIEWLAEFMTKYGTKRVTYDEVAEWAKTLTHLAPEAIHVGVSKFDDYSTVLTFGPQPTFDGVIRYVNQQIDACNK</sequence>
<protein>
    <recommendedName>
        <fullName evidence="2">CDT1 Geminin-binding domain-containing protein</fullName>
    </recommendedName>
</protein>
<evidence type="ECO:0000313" key="5">
    <source>
        <dbReference type="Proteomes" id="UP000033188"/>
    </source>
</evidence>